<comment type="catalytic activity">
    <reaction evidence="6">
        <text>L-proline + NAD(+) = (S)-1-pyrroline-5-carboxylate + NADH + 2 H(+)</text>
        <dbReference type="Rhea" id="RHEA:14105"/>
        <dbReference type="ChEBI" id="CHEBI:15378"/>
        <dbReference type="ChEBI" id="CHEBI:17388"/>
        <dbReference type="ChEBI" id="CHEBI:57540"/>
        <dbReference type="ChEBI" id="CHEBI:57945"/>
        <dbReference type="ChEBI" id="CHEBI:60039"/>
        <dbReference type="EC" id="1.5.1.2"/>
    </reaction>
</comment>
<accession>A0A412G0R6</accession>
<evidence type="ECO:0000256" key="4">
    <source>
        <dbReference type="ARBA" id="ARBA00023002"/>
    </source>
</evidence>
<dbReference type="InterPro" id="IPR029036">
    <property type="entry name" value="P5CR_dimer"/>
</dbReference>
<dbReference type="UniPathway" id="UPA00098">
    <property type="reaction ID" value="UER00361"/>
</dbReference>
<dbReference type="Proteomes" id="UP000284178">
    <property type="component" value="Unassembled WGS sequence"/>
</dbReference>
<evidence type="ECO:0000256" key="2">
    <source>
        <dbReference type="ARBA" id="ARBA00022650"/>
    </source>
</evidence>
<evidence type="ECO:0000259" key="9">
    <source>
        <dbReference type="Pfam" id="PF03807"/>
    </source>
</evidence>
<dbReference type="GO" id="GO:0055129">
    <property type="term" value="P:L-proline biosynthetic process"/>
    <property type="evidence" value="ECO:0007669"/>
    <property type="project" value="UniProtKB-UniRule"/>
</dbReference>
<comment type="pathway">
    <text evidence="6">Amino-acid biosynthesis; L-proline biosynthesis; L-proline from L-glutamate 5-semialdehyde: step 1/1.</text>
</comment>
<keyword evidence="3 6" id="KW-0521">NADP</keyword>
<dbReference type="EC" id="1.5.1.2" evidence="6 7"/>
<dbReference type="GeneID" id="83015634"/>
<dbReference type="GO" id="GO:0004735">
    <property type="term" value="F:pyrroline-5-carboxylate reductase activity"/>
    <property type="evidence" value="ECO:0007669"/>
    <property type="project" value="UniProtKB-UniRule"/>
</dbReference>
<comment type="similarity">
    <text evidence="1 6">Belongs to the pyrroline-5-carboxylate reductase family.</text>
</comment>
<feature type="domain" description="Pyrroline-5-carboxylate reductase dimerisation" evidence="10">
    <location>
        <begin position="155"/>
        <end position="258"/>
    </location>
</feature>
<evidence type="ECO:0000259" key="10">
    <source>
        <dbReference type="Pfam" id="PF14748"/>
    </source>
</evidence>
<comment type="subcellular location">
    <subcellularLocation>
        <location evidence="6">Cytoplasm</location>
    </subcellularLocation>
</comment>
<comment type="function">
    <text evidence="5 6">Catalyzes the reduction of 1-pyrroline-5-carboxylate (PCA) to L-proline.</text>
</comment>
<sequence>MTTIGWIGTGNMASAIIRGITQKTQDYTMAAYSPHLAEKTDFPAQKYDSAAEVAKVSDVLFLAVKPVKMAEVLADIKPALRPETLVVTIAVSLTLDWYAQRLGEDVHLVRTLPNTCAAVGEGFTALTFNAQVTESEKQLALSLLAMTGKTVVIEEAQMNAVSALTGSTPALIYMMIEAMADAAVKHGIPRVQAYAMAAQAVKGAGAMVSETGLHPGILKDQVCSPAGSTIVGVEKAEALGLRSAMLEAVDAIIEKTNQISG</sequence>
<dbReference type="SUPFAM" id="SSF51735">
    <property type="entry name" value="NAD(P)-binding Rossmann-fold domains"/>
    <property type="match status" value="1"/>
</dbReference>
<dbReference type="PANTHER" id="PTHR11645">
    <property type="entry name" value="PYRROLINE-5-CARBOXYLATE REDUCTASE"/>
    <property type="match status" value="1"/>
</dbReference>
<evidence type="ECO:0000256" key="1">
    <source>
        <dbReference type="ARBA" id="ARBA00005525"/>
    </source>
</evidence>
<comment type="caution">
    <text evidence="11">The sequence shown here is derived from an EMBL/GenBank/DDBJ whole genome shotgun (WGS) entry which is preliminary data.</text>
</comment>
<dbReference type="EMBL" id="QRUP01000010">
    <property type="protein sequence ID" value="RGR74036.1"/>
    <property type="molecule type" value="Genomic_DNA"/>
</dbReference>
<dbReference type="InterPro" id="IPR036291">
    <property type="entry name" value="NAD(P)-bd_dom_sf"/>
</dbReference>
<keyword evidence="4 6" id="KW-0560">Oxidoreductase</keyword>
<organism evidence="11 12">
    <name type="scientific">Holdemania filiformis</name>
    <dbReference type="NCBI Taxonomy" id="61171"/>
    <lineage>
        <taxon>Bacteria</taxon>
        <taxon>Bacillati</taxon>
        <taxon>Bacillota</taxon>
        <taxon>Erysipelotrichia</taxon>
        <taxon>Erysipelotrichales</taxon>
        <taxon>Erysipelotrichaceae</taxon>
        <taxon>Holdemania</taxon>
    </lineage>
</organism>
<protein>
    <recommendedName>
        <fullName evidence="6 7">Pyrroline-5-carboxylate reductase</fullName>
        <shortName evidence="6">P5C reductase</shortName>
        <shortName evidence="6">P5CR</shortName>
        <ecNumber evidence="6 7">1.5.1.2</ecNumber>
    </recommendedName>
    <alternativeName>
        <fullName evidence="6">PCA reductase</fullName>
    </alternativeName>
</protein>
<gene>
    <name evidence="6 11" type="primary">proC</name>
    <name evidence="11" type="ORF">DWY25_09490</name>
</gene>
<evidence type="ECO:0000256" key="3">
    <source>
        <dbReference type="ARBA" id="ARBA00022857"/>
    </source>
</evidence>
<proteinExistence type="inferred from homology"/>
<dbReference type="RefSeq" id="WP_117895034.1">
    <property type="nucleotide sequence ID" value="NZ_CABJCV010000010.1"/>
</dbReference>
<dbReference type="InterPro" id="IPR028939">
    <property type="entry name" value="P5C_Rdtase_cat_N"/>
</dbReference>
<evidence type="ECO:0000313" key="11">
    <source>
        <dbReference type="EMBL" id="RGR74036.1"/>
    </source>
</evidence>
<evidence type="ECO:0000256" key="5">
    <source>
        <dbReference type="ARBA" id="ARBA00058118"/>
    </source>
</evidence>
<keyword evidence="6" id="KW-0963">Cytoplasm</keyword>
<dbReference type="Pfam" id="PF14748">
    <property type="entry name" value="P5CR_dimer"/>
    <property type="match status" value="1"/>
</dbReference>
<dbReference type="Pfam" id="PF03807">
    <property type="entry name" value="F420_oxidored"/>
    <property type="match status" value="1"/>
</dbReference>
<keyword evidence="2 6" id="KW-0641">Proline biosynthesis</keyword>
<feature type="binding site" evidence="8">
    <location>
        <begin position="7"/>
        <end position="12"/>
    </location>
    <ligand>
        <name>NADP(+)</name>
        <dbReference type="ChEBI" id="CHEBI:58349"/>
    </ligand>
</feature>
<dbReference type="AlphaFoldDB" id="A0A412G0R6"/>
<dbReference type="GO" id="GO:0005737">
    <property type="term" value="C:cytoplasm"/>
    <property type="evidence" value="ECO:0007669"/>
    <property type="project" value="UniProtKB-SubCell"/>
</dbReference>
<name>A0A412G0R6_9FIRM</name>
<evidence type="ECO:0000256" key="8">
    <source>
        <dbReference type="PIRSR" id="PIRSR000193-1"/>
    </source>
</evidence>
<reference evidence="11 12" key="1">
    <citation type="submission" date="2018-08" db="EMBL/GenBank/DDBJ databases">
        <title>A genome reference for cultivated species of the human gut microbiota.</title>
        <authorList>
            <person name="Zou Y."/>
            <person name="Xue W."/>
            <person name="Luo G."/>
        </authorList>
    </citation>
    <scope>NUCLEOTIDE SEQUENCE [LARGE SCALE GENOMIC DNA]</scope>
    <source>
        <strain evidence="11 12">AF24-29</strain>
    </source>
</reference>
<dbReference type="NCBIfam" id="TIGR00112">
    <property type="entry name" value="proC"/>
    <property type="match status" value="1"/>
</dbReference>
<evidence type="ECO:0000313" key="12">
    <source>
        <dbReference type="Proteomes" id="UP000284178"/>
    </source>
</evidence>
<comment type="catalytic activity">
    <reaction evidence="6">
        <text>L-proline + NADP(+) = (S)-1-pyrroline-5-carboxylate + NADPH + 2 H(+)</text>
        <dbReference type="Rhea" id="RHEA:14109"/>
        <dbReference type="ChEBI" id="CHEBI:15378"/>
        <dbReference type="ChEBI" id="CHEBI:17388"/>
        <dbReference type="ChEBI" id="CHEBI:57783"/>
        <dbReference type="ChEBI" id="CHEBI:58349"/>
        <dbReference type="ChEBI" id="CHEBI:60039"/>
        <dbReference type="EC" id="1.5.1.2"/>
    </reaction>
</comment>
<dbReference type="Gene3D" id="3.40.50.720">
    <property type="entry name" value="NAD(P)-binding Rossmann-like Domain"/>
    <property type="match status" value="1"/>
</dbReference>
<evidence type="ECO:0000256" key="6">
    <source>
        <dbReference type="HAMAP-Rule" id="MF_01925"/>
    </source>
</evidence>
<dbReference type="PANTHER" id="PTHR11645:SF0">
    <property type="entry name" value="PYRROLINE-5-CARBOXYLATE REDUCTASE 3"/>
    <property type="match status" value="1"/>
</dbReference>
<dbReference type="SUPFAM" id="SSF48179">
    <property type="entry name" value="6-phosphogluconate dehydrogenase C-terminal domain-like"/>
    <property type="match status" value="1"/>
</dbReference>
<evidence type="ECO:0000256" key="7">
    <source>
        <dbReference type="NCBIfam" id="TIGR00112"/>
    </source>
</evidence>
<feature type="domain" description="Pyrroline-5-carboxylate reductase catalytic N-terminal" evidence="9">
    <location>
        <begin position="3"/>
        <end position="90"/>
    </location>
</feature>
<dbReference type="FunFam" id="1.10.3730.10:FF:000001">
    <property type="entry name" value="Pyrroline-5-carboxylate reductase"/>
    <property type="match status" value="1"/>
</dbReference>
<dbReference type="PIRSF" id="PIRSF000193">
    <property type="entry name" value="Pyrrol-5-carb_rd"/>
    <property type="match status" value="1"/>
</dbReference>
<keyword evidence="6" id="KW-0028">Amino-acid biosynthesis</keyword>
<dbReference type="InterPro" id="IPR008927">
    <property type="entry name" value="6-PGluconate_DH-like_C_sf"/>
</dbReference>
<feature type="binding site" evidence="8">
    <location>
        <begin position="63"/>
        <end position="66"/>
    </location>
    <ligand>
        <name>NADP(+)</name>
        <dbReference type="ChEBI" id="CHEBI:58349"/>
    </ligand>
</feature>
<dbReference type="InterPro" id="IPR000304">
    <property type="entry name" value="Pyrroline-COOH_reductase"/>
</dbReference>
<dbReference type="Gene3D" id="1.10.3730.10">
    <property type="entry name" value="ProC C-terminal domain-like"/>
    <property type="match status" value="1"/>
</dbReference>
<keyword evidence="12" id="KW-1185">Reference proteome</keyword>
<dbReference type="HAMAP" id="MF_01925">
    <property type="entry name" value="P5C_reductase"/>
    <property type="match status" value="1"/>
</dbReference>